<evidence type="ECO:0000256" key="1">
    <source>
        <dbReference type="SAM" id="Phobius"/>
    </source>
</evidence>
<keyword evidence="3" id="KW-1185">Reference proteome</keyword>
<evidence type="ECO:0000313" key="3">
    <source>
        <dbReference type="Proteomes" id="UP001596086"/>
    </source>
</evidence>
<evidence type="ECO:0000313" key="2">
    <source>
        <dbReference type="EMBL" id="MFC5548075.1"/>
    </source>
</evidence>
<comment type="caution">
    <text evidence="2">The sequence shown here is derived from an EMBL/GenBank/DDBJ whole genome shotgun (WGS) entry which is preliminary data.</text>
</comment>
<gene>
    <name evidence="2" type="ORF">ACFPO9_06055</name>
</gene>
<feature type="transmembrane region" description="Helical" evidence="1">
    <location>
        <begin position="71"/>
        <end position="90"/>
    </location>
</feature>
<accession>A0ABW0RWW1</accession>
<keyword evidence="1" id="KW-0812">Transmembrane</keyword>
<feature type="transmembrane region" description="Helical" evidence="1">
    <location>
        <begin position="39"/>
        <end position="64"/>
    </location>
</feature>
<reference evidence="3" key="1">
    <citation type="journal article" date="2019" name="Int. J. Syst. Evol. Microbiol.">
        <title>The Global Catalogue of Microorganisms (GCM) 10K type strain sequencing project: providing services to taxonomists for standard genome sequencing and annotation.</title>
        <authorList>
            <consortium name="The Broad Institute Genomics Platform"/>
            <consortium name="The Broad Institute Genome Sequencing Center for Infectious Disease"/>
            <person name="Wu L."/>
            <person name="Ma J."/>
        </authorList>
    </citation>
    <scope>NUCLEOTIDE SEQUENCE [LARGE SCALE GENOMIC DNA]</scope>
    <source>
        <strain evidence="3">CGMCC 4.5798</strain>
    </source>
</reference>
<dbReference type="RefSeq" id="WP_379768445.1">
    <property type="nucleotide sequence ID" value="NZ_JBHSMZ010000004.1"/>
</dbReference>
<keyword evidence="1" id="KW-1133">Transmembrane helix</keyword>
<name>A0ABW0RWW1_9BURK</name>
<organism evidence="2 3">
    <name type="scientific">Massilia aerilata</name>
    <dbReference type="NCBI Taxonomy" id="453817"/>
    <lineage>
        <taxon>Bacteria</taxon>
        <taxon>Pseudomonadati</taxon>
        <taxon>Pseudomonadota</taxon>
        <taxon>Betaproteobacteria</taxon>
        <taxon>Burkholderiales</taxon>
        <taxon>Oxalobacteraceae</taxon>
        <taxon>Telluria group</taxon>
        <taxon>Massilia</taxon>
    </lineage>
</organism>
<sequence length="123" mass="12806">MKTPLRIWIAGMAAALLQPLIYAAAHAHYFLSVLEAPTVATVLAMQFAFAAVCVFVVGVPLFLLLRRTGRLGWAVVAIGGLAIGALPAWIGAGEGVLAAGLKGLAGALVFHAVWRRLGHVRPG</sequence>
<keyword evidence="1" id="KW-0472">Membrane</keyword>
<protein>
    <submittedName>
        <fullName evidence="2">Uncharacterized protein</fullName>
    </submittedName>
</protein>
<dbReference type="EMBL" id="JBHSMZ010000004">
    <property type="protein sequence ID" value="MFC5548075.1"/>
    <property type="molecule type" value="Genomic_DNA"/>
</dbReference>
<dbReference type="Proteomes" id="UP001596086">
    <property type="component" value="Unassembled WGS sequence"/>
</dbReference>
<proteinExistence type="predicted"/>
<feature type="transmembrane region" description="Helical" evidence="1">
    <location>
        <begin position="96"/>
        <end position="114"/>
    </location>
</feature>